<evidence type="ECO:0000259" key="3">
    <source>
        <dbReference type="Pfam" id="PF02397"/>
    </source>
</evidence>
<accession>A0A1M6JQU5</accession>
<keyword evidence="5" id="KW-1185">Reference proteome</keyword>
<dbReference type="GO" id="GO:0016780">
    <property type="term" value="F:phosphotransferase activity, for other substituted phosphate groups"/>
    <property type="evidence" value="ECO:0007669"/>
    <property type="project" value="TreeGrafter"/>
</dbReference>
<feature type="transmembrane region" description="Helical" evidence="2">
    <location>
        <begin position="12"/>
        <end position="36"/>
    </location>
</feature>
<evidence type="ECO:0000256" key="2">
    <source>
        <dbReference type="SAM" id="Phobius"/>
    </source>
</evidence>
<keyword evidence="4" id="KW-0808">Transferase</keyword>
<keyword evidence="2" id="KW-1133">Transmembrane helix</keyword>
<dbReference type="PANTHER" id="PTHR30576:SF0">
    <property type="entry name" value="UNDECAPRENYL-PHOSPHATE N-ACETYLGALACTOSAMINYL 1-PHOSPHATE TRANSFERASE-RELATED"/>
    <property type="match status" value="1"/>
</dbReference>
<keyword evidence="2" id="KW-0472">Membrane</keyword>
<sequence>MNRIYERKMKRKLDCAICCMVLLLTFPLLLLIGIVIKLEDGGKILFTQYRVGKNRVPFKIYKFRTMKENHENPEIRAFQGDKRITGAGAFLRRTSLDELPQLINIIKGDMAIIGPRPVLPEEAREEEGKFPYEKRFSCLPGLFCTIDMKYRAAATRELQFTMDVSYAENISFRGDMVISVYTTVTVLLGRNIYSS</sequence>
<proteinExistence type="inferred from homology"/>
<evidence type="ECO:0000313" key="5">
    <source>
        <dbReference type="Proteomes" id="UP000184386"/>
    </source>
</evidence>
<dbReference type="InterPro" id="IPR003362">
    <property type="entry name" value="Bact_transf"/>
</dbReference>
<evidence type="ECO:0000256" key="1">
    <source>
        <dbReference type="ARBA" id="ARBA00006464"/>
    </source>
</evidence>
<feature type="domain" description="Bacterial sugar transferase" evidence="3">
    <location>
        <begin position="10"/>
        <end position="187"/>
    </location>
</feature>
<dbReference type="Proteomes" id="UP000184386">
    <property type="component" value="Unassembled WGS sequence"/>
</dbReference>
<protein>
    <submittedName>
        <fullName evidence="4">Sugar transferase involved in LPS biosynthesis (Colanic, teichoic acid)</fullName>
    </submittedName>
</protein>
<dbReference type="AlphaFoldDB" id="A0A1M6JQU5"/>
<dbReference type="EMBL" id="FRAC01000006">
    <property type="protein sequence ID" value="SHJ49064.1"/>
    <property type="molecule type" value="Genomic_DNA"/>
</dbReference>
<comment type="similarity">
    <text evidence="1">Belongs to the bacterial sugar transferase family.</text>
</comment>
<keyword evidence="2" id="KW-0812">Transmembrane</keyword>
<dbReference type="RefSeq" id="WP_084123851.1">
    <property type="nucleotide sequence ID" value="NZ_FRAC01000006.1"/>
</dbReference>
<gene>
    <name evidence="4" type="ORF">SAMN02745136_00171</name>
</gene>
<dbReference type="STRING" id="1121322.SAMN02745136_00171"/>
<reference evidence="4 5" key="1">
    <citation type="submission" date="2016-11" db="EMBL/GenBank/DDBJ databases">
        <authorList>
            <person name="Jaros S."/>
            <person name="Januszkiewicz K."/>
            <person name="Wedrychowicz H."/>
        </authorList>
    </citation>
    <scope>NUCLEOTIDE SEQUENCE [LARGE SCALE GENOMIC DNA]</scope>
    <source>
        <strain evidence="4 5">DSM 15929</strain>
    </source>
</reference>
<evidence type="ECO:0000313" key="4">
    <source>
        <dbReference type="EMBL" id="SHJ49064.1"/>
    </source>
</evidence>
<dbReference type="OrthoDB" id="9808602at2"/>
<dbReference type="Pfam" id="PF02397">
    <property type="entry name" value="Bac_transf"/>
    <property type="match status" value="1"/>
</dbReference>
<organism evidence="4 5">
    <name type="scientific">Anaerocolumna jejuensis DSM 15929</name>
    <dbReference type="NCBI Taxonomy" id="1121322"/>
    <lineage>
        <taxon>Bacteria</taxon>
        <taxon>Bacillati</taxon>
        <taxon>Bacillota</taxon>
        <taxon>Clostridia</taxon>
        <taxon>Lachnospirales</taxon>
        <taxon>Lachnospiraceae</taxon>
        <taxon>Anaerocolumna</taxon>
    </lineage>
</organism>
<dbReference type="PANTHER" id="PTHR30576">
    <property type="entry name" value="COLANIC BIOSYNTHESIS UDP-GLUCOSE LIPID CARRIER TRANSFERASE"/>
    <property type="match status" value="1"/>
</dbReference>
<name>A0A1M6JQU5_9FIRM</name>